<feature type="region of interest" description="Disordered" evidence="8">
    <location>
        <begin position="67"/>
        <end position="93"/>
    </location>
</feature>
<feature type="region of interest" description="Disordered" evidence="8">
    <location>
        <begin position="167"/>
        <end position="211"/>
    </location>
</feature>
<feature type="compositionally biased region" description="Pro residues" evidence="8">
    <location>
        <begin position="13"/>
        <end position="34"/>
    </location>
</feature>
<evidence type="ECO:0000259" key="9">
    <source>
        <dbReference type="PROSITE" id="PS50102"/>
    </source>
</evidence>
<dbReference type="SMART" id="SM00443">
    <property type="entry name" value="G_patch"/>
    <property type="match status" value="1"/>
</dbReference>
<dbReference type="InterPro" id="IPR040052">
    <property type="entry name" value="RBM17"/>
</dbReference>
<evidence type="ECO:0000259" key="10">
    <source>
        <dbReference type="PROSITE" id="PS50174"/>
    </source>
</evidence>
<dbReference type="PANTHER" id="PTHR13288">
    <property type="entry name" value="SPLICING FACTOR 45 SPF45"/>
    <property type="match status" value="1"/>
</dbReference>
<evidence type="ECO:0000256" key="7">
    <source>
        <dbReference type="PROSITE-ProRule" id="PRU00176"/>
    </source>
</evidence>
<dbReference type="InterPro" id="IPR000467">
    <property type="entry name" value="G_patch_dom"/>
</dbReference>
<protein>
    <recommendedName>
        <fullName evidence="13">RNA-binding motif protein 17</fullName>
    </recommendedName>
</protein>
<evidence type="ECO:0000256" key="2">
    <source>
        <dbReference type="ARBA" id="ARBA00005987"/>
    </source>
</evidence>
<organism evidence="11 12">
    <name type="scientific">Steinernema carpocapsae</name>
    <name type="common">Entomopathogenic nematode</name>
    <dbReference type="NCBI Taxonomy" id="34508"/>
    <lineage>
        <taxon>Eukaryota</taxon>
        <taxon>Metazoa</taxon>
        <taxon>Ecdysozoa</taxon>
        <taxon>Nematoda</taxon>
        <taxon>Chromadorea</taxon>
        <taxon>Rhabditida</taxon>
        <taxon>Tylenchina</taxon>
        <taxon>Panagrolaimomorpha</taxon>
        <taxon>Strongyloidoidea</taxon>
        <taxon>Steinernematidae</taxon>
        <taxon>Steinernema</taxon>
    </lineage>
</organism>
<evidence type="ECO:0000256" key="3">
    <source>
        <dbReference type="ARBA" id="ARBA00022664"/>
    </source>
</evidence>
<dbReference type="GO" id="GO:0003723">
    <property type="term" value="F:RNA binding"/>
    <property type="evidence" value="ECO:0007669"/>
    <property type="project" value="UniProtKB-UniRule"/>
</dbReference>
<evidence type="ECO:0000256" key="6">
    <source>
        <dbReference type="ARBA" id="ARBA00023242"/>
    </source>
</evidence>
<dbReference type="STRING" id="34508.A0A4U5N5A3"/>
<keyword evidence="4 7" id="KW-0694">RNA-binding</keyword>
<sequence length="399" mass="43513">MSLYAIFTEGDSSPPPPAFATPKPAELPPPPPVQPEAKKFEESSKPDAPSGAHLKFLQSQLKLKKHLAHQTKPKALSKPFEQKNPLKDSGFNLKPRKAVPLAVTDGLALSFIPKALVEDPVNMFGEYNINDEYDPTTPSDYFTAKVQRDERRAKKKMAQEIAERALREHEEEEMKRKKGAAIAPPTALLEESPPAPAEEPQVASTSASDLMPPPSFIPSFGSGSKGLGVAANIMTKMGYKEGSGLGKTEQGMSTALSVEKVGKNAGLIKSEKKEISAQPPQADFGPITSNMAMVRSATKILLLRNMVGKAEIDDGLEPEIRGEMQKYGQVAKVVIHSFKSPEPEEEVRIFVEFTNVAQSTKAFIDLNGRFFGGRAIRAGFYPVNFYEVGNYDKMLLAPS</sequence>
<dbReference type="SUPFAM" id="SSF54928">
    <property type="entry name" value="RNA-binding domain, RBD"/>
    <property type="match status" value="1"/>
</dbReference>
<dbReference type="EMBL" id="AZBU02000005">
    <property type="protein sequence ID" value="TKR77729.1"/>
    <property type="molecule type" value="Genomic_DNA"/>
</dbReference>
<dbReference type="InterPro" id="IPR012677">
    <property type="entry name" value="Nucleotide-bd_a/b_plait_sf"/>
</dbReference>
<dbReference type="OrthoDB" id="5411533at2759"/>
<comment type="caution">
    <text evidence="11">The sequence shown here is derived from an EMBL/GenBank/DDBJ whole genome shotgun (WGS) entry which is preliminary data.</text>
</comment>
<evidence type="ECO:0000256" key="4">
    <source>
        <dbReference type="ARBA" id="ARBA00022884"/>
    </source>
</evidence>
<keyword evidence="3" id="KW-0507">mRNA processing</keyword>
<comment type="similarity">
    <text evidence="2">Belongs to the RRM half pint family.</text>
</comment>
<dbReference type="SMART" id="SM00361">
    <property type="entry name" value="RRM_1"/>
    <property type="match status" value="1"/>
</dbReference>
<reference evidence="11 12" key="2">
    <citation type="journal article" date="2019" name="G3 (Bethesda)">
        <title>Hybrid Assembly of the Genome of the Entomopathogenic Nematode Steinernema carpocapsae Identifies the X-Chromosome.</title>
        <authorList>
            <person name="Serra L."/>
            <person name="Macchietto M."/>
            <person name="Macias-Munoz A."/>
            <person name="McGill C.J."/>
            <person name="Rodriguez I.M."/>
            <person name="Rodriguez B."/>
            <person name="Murad R."/>
            <person name="Mortazavi A."/>
        </authorList>
    </citation>
    <scope>NUCLEOTIDE SEQUENCE [LARGE SCALE GENOMIC DNA]</scope>
    <source>
        <strain evidence="11 12">ALL</strain>
    </source>
</reference>
<proteinExistence type="inferred from homology"/>
<dbReference type="PROSITE" id="PS50174">
    <property type="entry name" value="G_PATCH"/>
    <property type="match status" value="1"/>
</dbReference>
<name>A0A4U5N5A3_STECR</name>
<feature type="domain" description="RRM" evidence="9">
    <location>
        <begin position="299"/>
        <end position="383"/>
    </location>
</feature>
<dbReference type="Pfam" id="PF01585">
    <property type="entry name" value="G-patch"/>
    <property type="match status" value="1"/>
</dbReference>
<feature type="domain" description="G-patch" evidence="10">
    <location>
        <begin position="226"/>
        <end position="272"/>
    </location>
</feature>
<dbReference type="Gene3D" id="3.30.70.330">
    <property type="match status" value="1"/>
</dbReference>
<dbReference type="GO" id="GO:0071011">
    <property type="term" value="C:precatalytic spliceosome"/>
    <property type="evidence" value="ECO:0007669"/>
    <property type="project" value="TreeGrafter"/>
</dbReference>
<evidence type="ECO:0000256" key="1">
    <source>
        <dbReference type="ARBA" id="ARBA00004123"/>
    </source>
</evidence>
<feature type="compositionally biased region" description="Basic and acidic residues" evidence="8">
    <location>
        <begin position="36"/>
        <end position="45"/>
    </location>
</feature>
<feature type="region of interest" description="Disordered" evidence="8">
    <location>
        <begin position="1"/>
        <end position="52"/>
    </location>
</feature>
<dbReference type="PANTHER" id="PTHR13288:SF8">
    <property type="entry name" value="SPLICING FACTOR 45"/>
    <property type="match status" value="1"/>
</dbReference>
<keyword evidence="12" id="KW-1185">Reference proteome</keyword>
<accession>A0A4U5N5A3</accession>
<dbReference type="GO" id="GO:0000380">
    <property type="term" value="P:alternative mRNA splicing, via spliceosome"/>
    <property type="evidence" value="ECO:0007669"/>
    <property type="project" value="TreeGrafter"/>
</dbReference>
<evidence type="ECO:0000313" key="11">
    <source>
        <dbReference type="EMBL" id="TKR77729.1"/>
    </source>
</evidence>
<gene>
    <name evidence="11" type="ORF">L596_018647</name>
</gene>
<evidence type="ECO:0000256" key="8">
    <source>
        <dbReference type="SAM" id="MobiDB-lite"/>
    </source>
</evidence>
<evidence type="ECO:0000313" key="12">
    <source>
        <dbReference type="Proteomes" id="UP000298663"/>
    </source>
</evidence>
<dbReference type="InterPro" id="IPR000504">
    <property type="entry name" value="RRM_dom"/>
</dbReference>
<dbReference type="GO" id="GO:0045292">
    <property type="term" value="P:mRNA cis splicing, via spliceosome"/>
    <property type="evidence" value="ECO:0007669"/>
    <property type="project" value="InterPro"/>
</dbReference>
<feature type="compositionally biased region" description="Low complexity" evidence="8">
    <location>
        <begin position="183"/>
        <end position="192"/>
    </location>
</feature>
<reference evidence="11 12" key="1">
    <citation type="journal article" date="2015" name="Genome Biol.">
        <title>Comparative genomics of Steinernema reveals deeply conserved gene regulatory networks.</title>
        <authorList>
            <person name="Dillman A.R."/>
            <person name="Macchietto M."/>
            <person name="Porter C.F."/>
            <person name="Rogers A."/>
            <person name="Williams B."/>
            <person name="Antoshechkin I."/>
            <person name="Lee M.M."/>
            <person name="Goodwin Z."/>
            <person name="Lu X."/>
            <person name="Lewis E.E."/>
            <person name="Goodrich-Blair H."/>
            <person name="Stock S.P."/>
            <person name="Adams B.J."/>
            <person name="Sternberg P.W."/>
            <person name="Mortazavi A."/>
        </authorList>
    </citation>
    <scope>NUCLEOTIDE SEQUENCE [LARGE SCALE GENOMIC DNA]</scope>
    <source>
        <strain evidence="11 12">ALL</strain>
    </source>
</reference>
<dbReference type="AlphaFoldDB" id="A0A4U5N5A3"/>
<dbReference type="Proteomes" id="UP000298663">
    <property type="component" value="Unassembled WGS sequence"/>
</dbReference>
<evidence type="ECO:0000256" key="5">
    <source>
        <dbReference type="ARBA" id="ARBA00023187"/>
    </source>
</evidence>
<keyword evidence="5" id="KW-0508">mRNA splicing</keyword>
<evidence type="ECO:0008006" key="13">
    <source>
        <dbReference type="Google" id="ProtNLM"/>
    </source>
</evidence>
<comment type="subcellular location">
    <subcellularLocation>
        <location evidence="1">Nucleus</location>
    </subcellularLocation>
</comment>
<dbReference type="FunFam" id="3.30.70.330:FF:000382">
    <property type="entry name" value="G-patch domain-containing protein"/>
    <property type="match status" value="1"/>
</dbReference>
<dbReference type="InterPro" id="IPR035979">
    <property type="entry name" value="RBD_domain_sf"/>
</dbReference>
<dbReference type="InterPro" id="IPR003954">
    <property type="entry name" value="RRM_euk-type"/>
</dbReference>
<keyword evidence="6" id="KW-0539">Nucleus</keyword>
<dbReference type="PROSITE" id="PS50102">
    <property type="entry name" value="RRM"/>
    <property type="match status" value="1"/>
</dbReference>